<feature type="compositionally biased region" description="Polar residues" evidence="1">
    <location>
        <begin position="180"/>
        <end position="194"/>
    </location>
</feature>
<feature type="non-terminal residue" evidence="2">
    <location>
        <position position="1"/>
    </location>
</feature>
<proteinExistence type="predicted"/>
<dbReference type="HOGENOM" id="CLU_1405648_0_0_1"/>
<organism evidence="2 3">
    <name type="scientific">Tulasnella calospora MUT 4182</name>
    <dbReference type="NCBI Taxonomy" id="1051891"/>
    <lineage>
        <taxon>Eukaryota</taxon>
        <taxon>Fungi</taxon>
        <taxon>Dikarya</taxon>
        <taxon>Basidiomycota</taxon>
        <taxon>Agaricomycotina</taxon>
        <taxon>Agaricomycetes</taxon>
        <taxon>Cantharellales</taxon>
        <taxon>Tulasnellaceae</taxon>
        <taxon>Tulasnella</taxon>
    </lineage>
</organism>
<dbReference type="Proteomes" id="UP000054248">
    <property type="component" value="Unassembled WGS sequence"/>
</dbReference>
<name>A0A0C3QZ45_9AGAM</name>
<reference evidence="2 3" key="1">
    <citation type="submission" date="2014-04" db="EMBL/GenBank/DDBJ databases">
        <authorList>
            <consortium name="DOE Joint Genome Institute"/>
            <person name="Kuo A."/>
            <person name="Girlanda M."/>
            <person name="Perotto S."/>
            <person name="Kohler A."/>
            <person name="Nagy L.G."/>
            <person name="Floudas D."/>
            <person name="Copeland A."/>
            <person name="Barry K.W."/>
            <person name="Cichocki N."/>
            <person name="Veneault-Fourrey C."/>
            <person name="LaButti K."/>
            <person name="Lindquist E.A."/>
            <person name="Lipzen A."/>
            <person name="Lundell T."/>
            <person name="Morin E."/>
            <person name="Murat C."/>
            <person name="Sun H."/>
            <person name="Tunlid A."/>
            <person name="Henrissat B."/>
            <person name="Grigoriev I.V."/>
            <person name="Hibbett D.S."/>
            <person name="Martin F."/>
            <person name="Nordberg H.P."/>
            <person name="Cantor M.N."/>
            <person name="Hua S.X."/>
        </authorList>
    </citation>
    <scope>NUCLEOTIDE SEQUENCE [LARGE SCALE GENOMIC DNA]</scope>
    <source>
        <strain evidence="2 3">MUT 4182</strain>
    </source>
</reference>
<evidence type="ECO:0000313" key="2">
    <source>
        <dbReference type="EMBL" id="KIO34669.1"/>
    </source>
</evidence>
<protein>
    <submittedName>
        <fullName evidence="2">Uncharacterized protein</fullName>
    </submittedName>
</protein>
<reference evidence="3" key="2">
    <citation type="submission" date="2015-01" db="EMBL/GenBank/DDBJ databases">
        <title>Evolutionary Origins and Diversification of the Mycorrhizal Mutualists.</title>
        <authorList>
            <consortium name="DOE Joint Genome Institute"/>
            <consortium name="Mycorrhizal Genomics Consortium"/>
            <person name="Kohler A."/>
            <person name="Kuo A."/>
            <person name="Nagy L.G."/>
            <person name="Floudas D."/>
            <person name="Copeland A."/>
            <person name="Barry K.W."/>
            <person name="Cichocki N."/>
            <person name="Veneault-Fourrey C."/>
            <person name="LaButti K."/>
            <person name="Lindquist E.A."/>
            <person name="Lipzen A."/>
            <person name="Lundell T."/>
            <person name="Morin E."/>
            <person name="Murat C."/>
            <person name="Riley R."/>
            <person name="Ohm R."/>
            <person name="Sun H."/>
            <person name="Tunlid A."/>
            <person name="Henrissat B."/>
            <person name="Grigoriev I.V."/>
            <person name="Hibbett D.S."/>
            <person name="Martin F."/>
        </authorList>
    </citation>
    <scope>NUCLEOTIDE SEQUENCE [LARGE SCALE GENOMIC DNA]</scope>
    <source>
        <strain evidence="3">MUT 4182</strain>
    </source>
</reference>
<feature type="region of interest" description="Disordered" evidence="1">
    <location>
        <begin position="130"/>
        <end position="194"/>
    </location>
</feature>
<keyword evidence="3" id="KW-1185">Reference proteome</keyword>
<sequence length="194" mass="21542">PTKSTILDALKAILEPTGDLGLRDGTTDVDELWLQDSIAILCGGDLELLLDAVEAAPSDEWELLKDNNNNNPLGFLPSWREKKWAWQVRWKGFVKPPTPEPSESEKEYDESENYWRSSLDVWRGWADDALRDEDLGNDGEAEVQSSPPTTPSPEDEAKGGEAVSSGWGAAPADDWGLVESWNNSGWLTEEPSWT</sequence>
<evidence type="ECO:0000256" key="1">
    <source>
        <dbReference type="SAM" id="MobiDB-lite"/>
    </source>
</evidence>
<dbReference type="AlphaFoldDB" id="A0A0C3QZ45"/>
<accession>A0A0C3QZ45</accession>
<dbReference type="EMBL" id="KN822942">
    <property type="protein sequence ID" value="KIO34669.1"/>
    <property type="molecule type" value="Genomic_DNA"/>
</dbReference>
<evidence type="ECO:0000313" key="3">
    <source>
        <dbReference type="Proteomes" id="UP000054248"/>
    </source>
</evidence>
<gene>
    <name evidence="2" type="ORF">M407DRAFT_16634</name>
</gene>